<proteinExistence type="inferred from homology"/>
<dbReference type="Proteomes" id="UP000030700">
    <property type="component" value="Unassembled WGS sequence"/>
</dbReference>
<dbReference type="PRINTS" id="PR01410">
    <property type="entry name" value="CCBIOGENESIS"/>
</dbReference>
<dbReference type="Pfam" id="PF01578">
    <property type="entry name" value="Cytochrom_C_asm"/>
    <property type="match status" value="1"/>
</dbReference>
<dbReference type="STRING" id="1499966.U14_02698"/>
<dbReference type="InterPro" id="IPR032523">
    <property type="entry name" value="CcmF_C"/>
</dbReference>
<feature type="transmembrane region" description="Helical" evidence="3">
    <location>
        <begin position="268"/>
        <end position="283"/>
    </location>
</feature>
<dbReference type="PANTHER" id="PTHR43653:SF1">
    <property type="entry name" value="CYTOCHROME C-TYPE BIOGENESIS PROTEIN CCMF"/>
    <property type="match status" value="1"/>
</dbReference>
<reference evidence="6" key="1">
    <citation type="journal article" date="2015" name="PeerJ">
        <title>First genomic representation of candidate bacterial phylum KSB3 points to enhanced environmental sensing as a trigger of wastewater bulking.</title>
        <authorList>
            <person name="Sekiguchi Y."/>
            <person name="Ohashi A."/>
            <person name="Parks D.H."/>
            <person name="Yamauchi T."/>
            <person name="Tyson G.W."/>
            <person name="Hugenholtz P."/>
        </authorList>
    </citation>
    <scope>NUCLEOTIDE SEQUENCE [LARGE SCALE GENOMIC DNA]</scope>
</reference>
<evidence type="ECO:0000256" key="3">
    <source>
        <dbReference type="SAM" id="Phobius"/>
    </source>
</evidence>
<feature type="domain" description="Cytochrome c-type biogenesis protein CcmF C-terminal" evidence="5">
    <location>
        <begin position="333"/>
        <end position="631"/>
    </location>
</feature>
<sequence>MTHLASFSLFFALACAMYALIAGGVALVMRSSRWLTSATRALQALAGLLTLAMLLLLFLLLLRDFRVEYVAAYSSLNLPPIYVLSALWAGQEGSLLFWGWSMTICSVLFVWSARREAIKERFGLRRVPRLLRSFPVYADELAVAEIVLAAVLTGFLLLLVTHSHPFRVLFAPPNDGNGLNPLLQTPYMVVHPPILFLGYAGFVVPFAMAFGALWAGTIRPAWLNIMRRWVLFSWYFLGIGILLGAHWAYLELGWGGYWGWDPVENSSLIPWLTATALLHTLILQQRNGSLPRWNLFLSIVTFLLCVFATFITRSGVLQSVHAYAESPVGVYFLLFLTIASVVTLALFLARRRQFRPPTLPITFLSKEYSLQLTGQLLMGFAFAVLYGTLYPIFAQLLSGKNIVISADFFNRVSIPLGLAILALIGVCQLLPWKQAAVKMLRGRVFLAFAIVGIAMAAFAFFGIHAWLALLTSGLAVLVGATILLQKHSSQRPFAIFHLGIAVLCAGIAVSSSYKIEQQATLKQGESIMVGAYRFEFVELMDQQTTEYGTVSARITVYNNNKIVATLWPEKRFYSDTQITTEIGLKTSLLRDLYVILDGWENEREATFTIIVYPAILLIWFGGLAMFTAGMVWKCFKA</sequence>
<feature type="transmembrane region" description="Helical" evidence="3">
    <location>
        <begin position="229"/>
        <end position="248"/>
    </location>
</feature>
<feature type="transmembrane region" description="Helical" evidence="3">
    <location>
        <begin position="7"/>
        <end position="29"/>
    </location>
</feature>
<feature type="transmembrane region" description="Helical" evidence="3">
    <location>
        <begin position="444"/>
        <end position="461"/>
    </location>
</feature>
<dbReference type="InterPro" id="IPR002541">
    <property type="entry name" value="Cyt_c_assembly"/>
</dbReference>
<evidence type="ECO:0000259" key="5">
    <source>
        <dbReference type="Pfam" id="PF16327"/>
    </source>
</evidence>
<keyword evidence="2" id="KW-0201">Cytochrome c-type biogenesis</keyword>
<evidence type="ECO:0000256" key="2">
    <source>
        <dbReference type="ARBA" id="ARBA00022748"/>
    </source>
</evidence>
<feature type="transmembrane region" description="Helical" evidence="3">
    <location>
        <begin position="69"/>
        <end position="89"/>
    </location>
</feature>
<dbReference type="GO" id="GO:0020037">
    <property type="term" value="F:heme binding"/>
    <property type="evidence" value="ECO:0007669"/>
    <property type="project" value="InterPro"/>
</dbReference>
<gene>
    <name evidence="6" type="ORF">U14_02698</name>
</gene>
<dbReference type="PANTHER" id="PTHR43653">
    <property type="entry name" value="CYTOCHROME C ASSEMBLY PROTEIN-RELATED"/>
    <property type="match status" value="1"/>
</dbReference>
<evidence type="ECO:0000313" key="7">
    <source>
        <dbReference type="Proteomes" id="UP000030700"/>
    </source>
</evidence>
<evidence type="ECO:0000313" key="6">
    <source>
        <dbReference type="EMBL" id="GAK51454.1"/>
    </source>
</evidence>
<feature type="transmembrane region" description="Helical" evidence="3">
    <location>
        <begin position="194"/>
        <end position="217"/>
    </location>
</feature>
<dbReference type="Pfam" id="PF16327">
    <property type="entry name" value="CcmF_C"/>
    <property type="match status" value="1"/>
</dbReference>
<feature type="transmembrane region" description="Helical" evidence="3">
    <location>
        <begin position="413"/>
        <end position="432"/>
    </location>
</feature>
<feature type="transmembrane region" description="Helical" evidence="3">
    <location>
        <begin position="134"/>
        <end position="160"/>
    </location>
</feature>
<dbReference type="AlphaFoldDB" id="A0A081BM38"/>
<feature type="domain" description="Cytochrome c assembly protein" evidence="4">
    <location>
        <begin position="90"/>
        <end position="314"/>
    </location>
</feature>
<dbReference type="GO" id="GO:0015232">
    <property type="term" value="F:heme transmembrane transporter activity"/>
    <property type="evidence" value="ECO:0007669"/>
    <property type="project" value="InterPro"/>
</dbReference>
<accession>A0A081BM38</accession>
<keyword evidence="3" id="KW-1133">Transmembrane helix</keyword>
<feature type="transmembrane region" description="Helical" evidence="3">
    <location>
        <begin position="95"/>
        <end position="113"/>
    </location>
</feature>
<keyword evidence="3" id="KW-0472">Membrane</keyword>
<feature type="transmembrane region" description="Helical" evidence="3">
    <location>
        <begin position="41"/>
        <end position="62"/>
    </location>
</feature>
<evidence type="ECO:0000259" key="4">
    <source>
        <dbReference type="Pfam" id="PF01578"/>
    </source>
</evidence>
<keyword evidence="7" id="KW-1185">Reference proteome</keyword>
<feature type="transmembrane region" description="Helical" evidence="3">
    <location>
        <begin position="328"/>
        <end position="349"/>
    </location>
</feature>
<evidence type="ECO:0000256" key="1">
    <source>
        <dbReference type="ARBA" id="ARBA00009186"/>
    </source>
</evidence>
<dbReference type="HOGENOM" id="CLU_015041_3_0_0"/>
<dbReference type="InterPro" id="IPR003567">
    <property type="entry name" value="Cyt_c_biogenesis"/>
</dbReference>
<keyword evidence="3" id="KW-0812">Transmembrane</keyword>
<dbReference type="GO" id="GO:0016020">
    <property type="term" value="C:membrane"/>
    <property type="evidence" value="ECO:0007669"/>
    <property type="project" value="InterPro"/>
</dbReference>
<comment type="similarity">
    <text evidence="1">Belongs to the CcmF/CycK/Ccl1/NrfE/CcsA family.</text>
</comment>
<dbReference type="GO" id="GO:0017004">
    <property type="term" value="P:cytochrome complex assembly"/>
    <property type="evidence" value="ECO:0007669"/>
    <property type="project" value="UniProtKB-KW"/>
</dbReference>
<name>A0A081BM38_9BACT</name>
<protein>
    <submittedName>
        <fullName evidence="6">Putative cytochrome c-type biogenesis protein CcmF</fullName>
    </submittedName>
</protein>
<feature type="transmembrane region" description="Helical" evidence="3">
    <location>
        <begin position="295"/>
        <end position="316"/>
    </location>
</feature>
<feature type="transmembrane region" description="Helical" evidence="3">
    <location>
        <begin position="609"/>
        <end position="632"/>
    </location>
</feature>
<organism evidence="6">
    <name type="scientific">Candidatus Moduliflexus flocculans</name>
    <dbReference type="NCBI Taxonomy" id="1499966"/>
    <lineage>
        <taxon>Bacteria</taxon>
        <taxon>Candidatus Moduliflexota</taxon>
        <taxon>Candidatus Moduliflexia</taxon>
        <taxon>Candidatus Moduliflexales</taxon>
        <taxon>Candidatus Moduliflexaceae</taxon>
    </lineage>
</organism>
<dbReference type="EMBL" id="DF820457">
    <property type="protein sequence ID" value="GAK51454.1"/>
    <property type="molecule type" value="Genomic_DNA"/>
</dbReference>
<feature type="transmembrane region" description="Helical" evidence="3">
    <location>
        <begin position="493"/>
        <end position="513"/>
    </location>
</feature>
<feature type="transmembrane region" description="Helical" evidence="3">
    <location>
        <begin position="370"/>
        <end position="393"/>
    </location>
</feature>